<sequence length="91" mass="10540">MKTKKIPMRRCVGCMESKPKNQLIRIAGFEGEVSIDLTGKAKGRGVYLCPDTECFEKAQKKRAIGRNLEMELKTEQIEKLFEELKKYEKKD</sequence>
<dbReference type="Pfam" id="PF04296">
    <property type="entry name" value="YlxR"/>
    <property type="match status" value="1"/>
</dbReference>
<dbReference type="SUPFAM" id="SSF64376">
    <property type="entry name" value="YlxR-like"/>
    <property type="match status" value="1"/>
</dbReference>
<dbReference type="PANTHER" id="PTHR34215:SF1">
    <property type="entry name" value="YLXR DOMAIN-CONTAINING PROTEIN"/>
    <property type="match status" value="1"/>
</dbReference>
<dbReference type="Gene3D" id="3.30.1230.10">
    <property type="entry name" value="YlxR-like"/>
    <property type="match status" value="1"/>
</dbReference>
<gene>
    <name evidence="2" type="ORF">Ami3637_13385</name>
</gene>
<feature type="domain" description="YlxR" evidence="1">
    <location>
        <begin position="9"/>
        <end position="80"/>
    </location>
</feature>
<evidence type="ECO:0000313" key="3">
    <source>
        <dbReference type="Proteomes" id="UP000463883"/>
    </source>
</evidence>
<reference evidence="2 3" key="1">
    <citation type="submission" date="2020-01" db="EMBL/GenBank/DDBJ databases">
        <title>Genomic analysis of Aminipila sp. CBA3637.</title>
        <authorList>
            <person name="Kim Y.B."/>
            <person name="Roh S.W."/>
        </authorList>
    </citation>
    <scope>NUCLEOTIDE SEQUENCE [LARGE SCALE GENOMIC DNA]</scope>
    <source>
        <strain evidence="2 3">CBA3637</strain>
    </source>
</reference>
<keyword evidence="3" id="KW-1185">Reference proteome</keyword>
<proteinExistence type="predicted"/>
<organism evidence="2 3">
    <name type="scientific">Aminipila terrae</name>
    <dbReference type="NCBI Taxonomy" id="2697030"/>
    <lineage>
        <taxon>Bacteria</taxon>
        <taxon>Bacillati</taxon>
        <taxon>Bacillota</taxon>
        <taxon>Clostridia</taxon>
        <taxon>Peptostreptococcales</taxon>
        <taxon>Anaerovoracaceae</taxon>
        <taxon>Aminipila</taxon>
    </lineage>
</organism>
<dbReference type="Proteomes" id="UP000463883">
    <property type="component" value="Chromosome"/>
</dbReference>
<dbReference type="InterPro" id="IPR037465">
    <property type="entry name" value="YlxR"/>
</dbReference>
<dbReference type="InterPro" id="IPR007393">
    <property type="entry name" value="YlxR_dom"/>
</dbReference>
<dbReference type="AlphaFoldDB" id="A0A6P1MMB7"/>
<dbReference type="PANTHER" id="PTHR34215">
    <property type="entry name" value="BLL0784 PROTEIN"/>
    <property type="match status" value="1"/>
</dbReference>
<evidence type="ECO:0000313" key="2">
    <source>
        <dbReference type="EMBL" id="QHI73238.1"/>
    </source>
</evidence>
<dbReference type="CDD" id="cd00279">
    <property type="entry name" value="YlxR"/>
    <property type="match status" value="1"/>
</dbReference>
<dbReference type="NCBIfam" id="NF047356">
    <property type="entry name" value="RNA_bind_RnpM"/>
    <property type="match status" value="1"/>
</dbReference>
<dbReference type="RefSeq" id="WP_162363004.1">
    <property type="nucleotide sequence ID" value="NZ_CP047591.1"/>
</dbReference>
<evidence type="ECO:0000259" key="1">
    <source>
        <dbReference type="Pfam" id="PF04296"/>
    </source>
</evidence>
<dbReference type="InterPro" id="IPR035931">
    <property type="entry name" value="YlxR-like_sf"/>
</dbReference>
<accession>A0A6P1MMB7</accession>
<name>A0A6P1MMB7_9FIRM</name>
<dbReference type="EMBL" id="CP047591">
    <property type="protein sequence ID" value="QHI73238.1"/>
    <property type="molecule type" value="Genomic_DNA"/>
</dbReference>
<protein>
    <submittedName>
        <fullName evidence="2">DUF448 domain-containing protein</fullName>
    </submittedName>
</protein>
<dbReference type="KEGG" id="amic:Ami3637_13385"/>